<dbReference type="InterPro" id="IPR051697">
    <property type="entry name" value="Patched_domain-protein"/>
</dbReference>
<dbReference type="AlphaFoldDB" id="A0AAW2I151"/>
<dbReference type="SUPFAM" id="SSF82866">
    <property type="entry name" value="Multidrug efflux transporter AcrB transmembrane domain"/>
    <property type="match status" value="1"/>
</dbReference>
<gene>
    <name evidence="4" type="ORF">PYX00_003640</name>
</gene>
<feature type="transmembrane region" description="Helical" evidence="2">
    <location>
        <begin position="460"/>
        <end position="485"/>
    </location>
</feature>
<accession>A0AAW2I151</accession>
<dbReference type="Pfam" id="PF12349">
    <property type="entry name" value="Sterol-sensing"/>
    <property type="match status" value="1"/>
</dbReference>
<keyword evidence="2" id="KW-0812">Transmembrane</keyword>
<dbReference type="Gene3D" id="1.20.1640.10">
    <property type="entry name" value="Multidrug efflux transporter AcrB transmembrane domain"/>
    <property type="match status" value="1"/>
</dbReference>
<comment type="similarity">
    <text evidence="1">Belongs to the patched family.</text>
</comment>
<feature type="transmembrane region" description="Helical" evidence="2">
    <location>
        <begin position="356"/>
        <end position="379"/>
    </location>
</feature>
<feature type="transmembrane region" description="Helical" evidence="2">
    <location>
        <begin position="325"/>
        <end position="344"/>
    </location>
</feature>
<feature type="domain" description="SSD" evidence="3">
    <location>
        <begin position="324"/>
        <end position="485"/>
    </location>
</feature>
<organism evidence="4">
    <name type="scientific">Menopon gallinae</name>
    <name type="common">poultry shaft louse</name>
    <dbReference type="NCBI Taxonomy" id="328185"/>
    <lineage>
        <taxon>Eukaryota</taxon>
        <taxon>Metazoa</taxon>
        <taxon>Ecdysozoa</taxon>
        <taxon>Arthropoda</taxon>
        <taxon>Hexapoda</taxon>
        <taxon>Insecta</taxon>
        <taxon>Pterygota</taxon>
        <taxon>Neoptera</taxon>
        <taxon>Paraneoptera</taxon>
        <taxon>Psocodea</taxon>
        <taxon>Troctomorpha</taxon>
        <taxon>Phthiraptera</taxon>
        <taxon>Amblycera</taxon>
        <taxon>Menoponidae</taxon>
        <taxon>Menopon</taxon>
    </lineage>
</organism>
<feature type="transmembrane region" description="Helical" evidence="2">
    <location>
        <begin position="30"/>
        <end position="48"/>
    </location>
</feature>
<evidence type="ECO:0000259" key="3">
    <source>
        <dbReference type="PROSITE" id="PS50156"/>
    </source>
</evidence>
<dbReference type="PANTHER" id="PTHR10796">
    <property type="entry name" value="PATCHED-RELATED"/>
    <property type="match status" value="1"/>
</dbReference>
<protein>
    <recommendedName>
        <fullName evidence="3">SSD domain-containing protein</fullName>
    </recommendedName>
</protein>
<sequence length="635" mass="72481">MDKLKKAVVGSIEKFFYWYGLMIARNPWRFLIGCLIFAAISSLGLLVFRQEKNPMKLWIPHNSDFSRDTNWIIENFKEGYRMQYVMVKAQNVLEPSVLQEVERLRRRVNAVNAQNTTWEDICFRIPAAKRDAIKFTDFFGRKKRSFFFLPKSDDDSVAGLPFDPSLYMSYTSYCSLVNKLPKLCLEVNLPQLWNNDPYRLNRLSLNDVIYAVNVTKISPVYGHPTSFPELLGGVKTDERGRIISARTLLSVWMTHVNFSQVDMDETGNVAGTGDWVSGPALAWEKGFLDLMKEEEEAHKDSNISIYYEAGRSYGDISSESMFQDVGKLFIGSIIMFIFVQFVLLNRFNCVEFRFGLGCTGLLCIFLSFVITVSLCSLMGIPYGPVHTSLPFLLLGIGVDDMFVIASCWKNLAPAQRKLKLEEKVAVILSHAGVSITITSVTDLVAFLVGSFTILPSLQSFCIYTAIGIFIMFIYQATMFVAFLCLDERRIAASRNSILWCMQHKNFRLKEMPEETLQAKVFDTIYRKFFFRLPVKVLVIVVTAVLAGFAIKGNLEIKQKFDPKWFLPNNSYLLQFFNQRSIYYPDVGMDGGVFIGQVNYTAELRRIHELALTLEKEPGNFKKCGLLDDGVYQIHV</sequence>
<dbReference type="GO" id="GO:0016020">
    <property type="term" value="C:membrane"/>
    <property type="evidence" value="ECO:0007669"/>
    <property type="project" value="TreeGrafter"/>
</dbReference>
<evidence type="ECO:0000313" key="4">
    <source>
        <dbReference type="EMBL" id="KAL0275927.1"/>
    </source>
</evidence>
<dbReference type="InterPro" id="IPR000731">
    <property type="entry name" value="SSD"/>
</dbReference>
<dbReference type="InterPro" id="IPR053958">
    <property type="entry name" value="HMGCR/SNAP/NPC1-like_SSD"/>
</dbReference>
<evidence type="ECO:0000256" key="2">
    <source>
        <dbReference type="SAM" id="Phobius"/>
    </source>
</evidence>
<evidence type="ECO:0000256" key="1">
    <source>
        <dbReference type="ARBA" id="ARBA00005585"/>
    </source>
</evidence>
<name>A0AAW2I151_9NEOP</name>
<proteinExistence type="inferred from homology"/>
<feature type="transmembrane region" description="Helical" evidence="2">
    <location>
        <begin position="528"/>
        <end position="550"/>
    </location>
</feature>
<keyword evidence="2" id="KW-0472">Membrane</keyword>
<dbReference type="PROSITE" id="PS50156">
    <property type="entry name" value="SSD"/>
    <property type="match status" value="1"/>
</dbReference>
<dbReference type="EMBL" id="JARGDH010000002">
    <property type="protein sequence ID" value="KAL0275927.1"/>
    <property type="molecule type" value="Genomic_DNA"/>
</dbReference>
<reference evidence="4" key="1">
    <citation type="journal article" date="2024" name="Gigascience">
        <title>Chromosome-level genome of the poultry shaft louse Menopon gallinae provides insight into the host-switching and adaptive evolution of parasitic lice.</title>
        <authorList>
            <person name="Xu Y."/>
            <person name="Ma L."/>
            <person name="Liu S."/>
            <person name="Liang Y."/>
            <person name="Liu Q."/>
            <person name="He Z."/>
            <person name="Tian L."/>
            <person name="Duan Y."/>
            <person name="Cai W."/>
            <person name="Li H."/>
            <person name="Song F."/>
        </authorList>
    </citation>
    <scope>NUCLEOTIDE SEQUENCE</scope>
    <source>
        <strain evidence="4">Cailab_2023a</strain>
    </source>
</reference>
<comment type="caution">
    <text evidence="4">The sequence shown here is derived from an EMBL/GenBank/DDBJ whole genome shotgun (WGS) entry which is preliminary data.</text>
</comment>
<keyword evidence="2" id="KW-1133">Transmembrane helix</keyword>
<feature type="transmembrane region" description="Helical" evidence="2">
    <location>
        <begin position="424"/>
        <end position="448"/>
    </location>
</feature>
<dbReference type="PANTHER" id="PTHR10796:SF130">
    <property type="entry name" value="PATCHED DOMAIN-CONTAINING PROTEIN 3-LIKE PROTEIN"/>
    <property type="match status" value="1"/>
</dbReference>
<feature type="transmembrane region" description="Helical" evidence="2">
    <location>
        <begin position="391"/>
        <end position="412"/>
    </location>
</feature>